<proteinExistence type="predicted"/>
<name>A0A7J7I540_CAMSI</name>
<reference evidence="2" key="1">
    <citation type="journal article" date="2020" name="Nat. Commun.">
        <title>Genome assembly of wild tea tree DASZ reveals pedigree and selection history of tea varieties.</title>
        <authorList>
            <person name="Zhang W."/>
            <person name="Zhang Y."/>
            <person name="Qiu H."/>
            <person name="Guo Y."/>
            <person name="Wan H."/>
            <person name="Zhang X."/>
            <person name="Scossa F."/>
            <person name="Alseekh S."/>
            <person name="Zhang Q."/>
            <person name="Wang P."/>
            <person name="Xu L."/>
            <person name="Schmidt M.H."/>
            <person name="Jia X."/>
            <person name="Li D."/>
            <person name="Zhu A."/>
            <person name="Guo F."/>
            <person name="Chen W."/>
            <person name="Ni D."/>
            <person name="Usadel B."/>
            <person name="Fernie A.R."/>
            <person name="Wen W."/>
        </authorList>
    </citation>
    <scope>NUCLEOTIDE SEQUENCE [LARGE SCALE GENOMIC DNA]</scope>
    <source>
        <strain evidence="2">cv. G240</strain>
    </source>
</reference>
<reference evidence="1 2" key="2">
    <citation type="submission" date="2020-07" db="EMBL/GenBank/DDBJ databases">
        <title>Genome assembly of wild tea tree DASZ reveals pedigree and selection history of tea varieties.</title>
        <authorList>
            <person name="Zhang W."/>
        </authorList>
    </citation>
    <scope>NUCLEOTIDE SEQUENCE [LARGE SCALE GENOMIC DNA]</scope>
    <source>
        <strain evidence="2">cv. G240</strain>
        <tissue evidence="1">Leaf</tissue>
    </source>
</reference>
<protein>
    <submittedName>
        <fullName evidence="1">Uncharacterized protein</fullName>
    </submittedName>
</protein>
<dbReference type="EMBL" id="JACBKZ010000001">
    <property type="protein sequence ID" value="KAF5959616.1"/>
    <property type="molecule type" value="Genomic_DNA"/>
</dbReference>
<sequence>MRSSASPNRRNHCDLTYKDLVTSVWDTGHMLCGGDTDILEWFRHLDKAAIILPTKPLEEQLTNRWKLCSHISRRNQSHHTNDPFMHHFRFLRRRSAYDESLRGPFWSRCHDGTGDVLNLGLYIVVALFYRFRTSELEDEDVTNFDSIIGLF</sequence>
<organism evidence="1 2">
    <name type="scientific">Camellia sinensis</name>
    <name type="common">Tea plant</name>
    <name type="synonym">Thea sinensis</name>
    <dbReference type="NCBI Taxonomy" id="4442"/>
    <lineage>
        <taxon>Eukaryota</taxon>
        <taxon>Viridiplantae</taxon>
        <taxon>Streptophyta</taxon>
        <taxon>Embryophyta</taxon>
        <taxon>Tracheophyta</taxon>
        <taxon>Spermatophyta</taxon>
        <taxon>Magnoliopsida</taxon>
        <taxon>eudicotyledons</taxon>
        <taxon>Gunneridae</taxon>
        <taxon>Pentapetalae</taxon>
        <taxon>asterids</taxon>
        <taxon>Ericales</taxon>
        <taxon>Theaceae</taxon>
        <taxon>Camellia</taxon>
    </lineage>
</organism>
<evidence type="ECO:0000313" key="2">
    <source>
        <dbReference type="Proteomes" id="UP000593564"/>
    </source>
</evidence>
<accession>A0A7J7I540</accession>
<gene>
    <name evidence="1" type="ORF">HYC85_000825</name>
</gene>
<dbReference type="Proteomes" id="UP000593564">
    <property type="component" value="Unassembled WGS sequence"/>
</dbReference>
<dbReference type="AlphaFoldDB" id="A0A7J7I540"/>
<evidence type="ECO:0000313" key="1">
    <source>
        <dbReference type="EMBL" id="KAF5959616.1"/>
    </source>
</evidence>
<comment type="caution">
    <text evidence="1">The sequence shown here is derived from an EMBL/GenBank/DDBJ whole genome shotgun (WGS) entry which is preliminary data.</text>
</comment>
<keyword evidence="2" id="KW-1185">Reference proteome</keyword>